<dbReference type="InterPro" id="IPR040455">
    <property type="entry name" value="Atg6_BARA"/>
</dbReference>
<dbReference type="InterPro" id="IPR007243">
    <property type="entry name" value="Atg6/Beclin"/>
</dbReference>
<dbReference type="GO" id="GO:0034272">
    <property type="term" value="C:phosphatidylinositol 3-kinase complex, class III, type II"/>
    <property type="evidence" value="ECO:0007669"/>
    <property type="project" value="TreeGrafter"/>
</dbReference>
<dbReference type="OrthoDB" id="20368at2759"/>
<dbReference type="RefSeq" id="XP_040724217.1">
    <property type="nucleotide sequence ID" value="XM_040872418.1"/>
</dbReference>
<dbReference type="GO" id="GO:0030674">
    <property type="term" value="F:protein-macromolecule adaptor activity"/>
    <property type="evidence" value="ECO:0007669"/>
    <property type="project" value="TreeGrafter"/>
</dbReference>
<evidence type="ECO:0000256" key="2">
    <source>
        <dbReference type="SAM" id="Coils"/>
    </source>
</evidence>
<dbReference type="GO" id="GO:0000407">
    <property type="term" value="C:phagophore assembly site"/>
    <property type="evidence" value="ECO:0007669"/>
    <property type="project" value="TreeGrafter"/>
</dbReference>
<comment type="caution">
    <text evidence="5">The sequence shown here is derived from an EMBL/GenBank/DDBJ whole genome shotgun (WGS) entry which is preliminary data.</text>
</comment>
<dbReference type="GO" id="GO:0045324">
    <property type="term" value="P:late endosome to vacuole transport"/>
    <property type="evidence" value="ECO:0007669"/>
    <property type="project" value="TreeGrafter"/>
</dbReference>
<dbReference type="GO" id="GO:0000423">
    <property type="term" value="P:mitophagy"/>
    <property type="evidence" value="ECO:0007669"/>
    <property type="project" value="TreeGrafter"/>
</dbReference>
<dbReference type="Pfam" id="PF17675">
    <property type="entry name" value="APG6_N"/>
    <property type="match status" value="1"/>
</dbReference>
<dbReference type="AlphaFoldDB" id="A0A1Y2F8W6"/>
<feature type="domain" description="Atg6/beclin coiled-coil" evidence="4">
    <location>
        <begin position="157"/>
        <end position="285"/>
    </location>
</feature>
<comment type="similarity">
    <text evidence="1">Belongs to the beclin family.</text>
</comment>
<dbReference type="GO" id="GO:0034271">
    <property type="term" value="C:phosphatidylinositol 3-kinase complex, class III, type I"/>
    <property type="evidence" value="ECO:0007669"/>
    <property type="project" value="TreeGrafter"/>
</dbReference>
<evidence type="ECO:0000259" key="3">
    <source>
        <dbReference type="Pfam" id="PF04111"/>
    </source>
</evidence>
<dbReference type="OMA" id="EWDVYKA"/>
<dbReference type="GO" id="GO:0000045">
    <property type="term" value="P:autophagosome assembly"/>
    <property type="evidence" value="ECO:0007669"/>
    <property type="project" value="TreeGrafter"/>
</dbReference>
<dbReference type="Proteomes" id="UP000193685">
    <property type="component" value="Unassembled WGS sequence"/>
</dbReference>
<accession>A0A1Y2F8W6</accession>
<dbReference type="InterPro" id="IPR041691">
    <property type="entry name" value="Atg6/beclin_CC"/>
</dbReference>
<dbReference type="STRING" id="56484.A0A1Y2F8W6"/>
<gene>
    <name evidence="5" type="ORF">BCR37DRAFT_64974</name>
</gene>
<dbReference type="GeneID" id="63789017"/>
<evidence type="ECO:0000256" key="1">
    <source>
        <dbReference type="ARBA" id="ARBA00005965"/>
    </source>
</evidence>
<evidence type="ECO:0000313" key="6">
    <source>
        <dbReference type="Proteomes" id="UP000193685"/>
    </source>
</evidence>
<name>A0A1Y2F8W6_PROLT</name>
<keyword evidence="2" id="KW-0175">Coiled coil</keyword>
<dbReference type="InterPro" id="IPR038274">
    <property type="entry name" value="Atg6/Beclin_C_sf"/>
</dbReference>
<dbReference type="GO" id="GO:0043548">
    <property type="term" value="F:phosphatidylinositol 3-kinase binding"/>
    <property type="evidence" value="ECO:0007669"/>
    <property type="project" value="TreeGrafter"/>
</dbReference>
<dbReference type="PANTHER" id="PTHR12768">
    <property type="entry name" value="BECLIN 1"/>
    <property type="match status" value="1"/>
</dbReference>
<sequence>MASFSCSKCRLPISLAPELADPSTTSFNLLQQATPTPRPQSGARAYPPSRNQFLQESIAESTLMLRGGDHTNEASSRVRRYGSPGIPIITQNALQPLAPAVTTISNPAESFVLLEDGSADSAHLRDSVDDPHRLSRKLQQTRTLFELLSTRSEVDFPLCGECTELVIVGMNKEMAQLAHERDCYSSCLRKTRESTPSEADCAKATQTLATLTKEQEMALAELKAAEREHAEVLAELAQLQRESAQLDEEEAQFWLHRNQKLAELAQAQNEQESVHVRYEHDARQLEKLQRTNVYNDVFCIGHDGHFGTINGLRLGRLPGHPVDWTEINAAWGLTLLLLQTMASKLEFEFRGYRLHPMGSTSTIEKIEPAGGNLLGSASSGSGVTKSTVLELFGSTEVNPLRYFHRGSFDRAMVAFLECLRQLCEFVETQDASLESPYKIEKDKIRDACIRTAFNHDEDWTKALKLCLTNCKWILAAVAKLKRT</sequence>
<dbReference type="EMBL" id="MCFI01000013">
    <property type="protein sequence ID" value="ORY80329.1"/>
    <property type="molecule type" value="Genomic_DNA"/>
</dbReference>
<feature type="domain" description="Atg6 BARA" evidence="3">
    <location>
        <begin position="288"/>
        <end position="478"/>
    </location>
</feature>
<proteinExistence type="inferred from homology"/>
<keyword evidence="6" id="KW-1185">Reference proteome</keyword>
<dbReference type="Pfam" id="PF04111">
    <property type="entry name" value="APG6"/>
    <property type="match status" value="1"/>
</dbReference>
<feature type="coiled-coil region" evidence="2">
    <location>
        <begin position="208"/>
        <end position="252"/>
    </location>
</feature>
<evidence type="ECO:0000259" key="4">
    <source>
        <dbReference type="Pfam" id="PF17675"/>
    </source>
</evidence>
<reference evidence="5 6" key="1">
    <citation type="submission" date="2016-07" db="EMBL/GenBank/DDBJ databases">
        <title>Pervasive Adenine N6-methylation of Active Genes in Fungi.</title>
        <authorList>
            <consortium name="DOE Joint Genome Institute"/>
            <person name="Mondo S.J."/>
            <person name="Dannebaum R.O."/>
            <person name="Kuo R.C."/>
            <person name="Labutti K."/>
            <person name="Haridas S."/>
            <person name="Kuo A."/>
            <person name="Salamov A."/>
            <person name="Ahrendt S.R."/>
            <person name="Lipzen A."/>
            <person name="Sullivan W."/>
            <person name="Andreopoulos W.B."/>
            <person name="Clum A."/>
            <person name="Lindquist E."/>
            <person name="Daum C."/>
            <person name="Ramamoorthy G.K."/>
            <person name="Gryganskyi A."/>
            <person name="Culley D."/>
            <person name="Magnuson J.K."/>
            <person name="James T.Y."/>
            <person name="O'Malley M.A."/>
            <person name="Stajich J.E."/>
            <person name="Spatafora J.W."/>
            <person name="Visel A."/>
            <person name="Grigoriev I.V."/>
        </authorList>
    </citation>
    <scope>NUCLEOTIDE SEQUENCE [LARGE SCALE GENOMIC DNA]</scope>
    <source>
        <strain evidence="5 6">12-1054</strain>
    </source>
</reference>
<dbReference type="GO" id="GO:0006995">
    <property type="term" value="P:cellular response to nitrogen starvation"/>
    <property type="evidence" value="ECO:0007669"/>
    <property type="project" value="TreeGrafter"/>
</dbReference>
<dbReference type="Gene3D" id="6.10.250.3110">
    <property type="match status" value="1"/>
</dbReference>
<dbReference type="Gene3D" id="1.10.418.40">
    <property type="entry name" value="Autophagy protein 6/Beclin 1"/>
    <property type="match status" value="1"/>
</dbReference>
<organism evidence="5 6">
    <name type="scientific">Protomyces lactucae-debilis</name>
    <dbReference type="NCBI Taxonomy" id="2754530"/>
    <lineage>
        <taxon>Eukaryota</taxon>
        <taxon>Fungi</taxon>
        <taxon>Dikarya</taxon>
        <taxon>Ascomycota</taxon>
        <taxon>Taphrinomycotina</taxon>
        <taxon>Taphrinomycetes</taxon>
        <taxon>Taphrinales</taxon>
        <taxon>Protomycetaceae</taxon>
        <taxon>Protomyces</taxon>
    </lineage>
</organism>
<dbReference type="PANTHER" id="PTHR12768:SF4">
    <property type="entry name" value="BECLIN-1"/>
    <property type="match status" value="1"/>
</dbReference>
<evidence type="ECO:0000313" key="5">
    <source>
        <dbReference type="EMBL" id="ORY80329.1"/>
    </source>
</evidence>
<protein>
    <submittedName>
        <fullName evidence="5">Autophagy protein Apg6-domain-containing protein</fullName>
    </submittedName>
</protein>